<name>A0A0M4RWR4_9FUSO</name>
<dbReference type="RefSeq" id="WP_060675905.1">
    <property type="nucleotide sequence ID" value="NZ_CP012713.1"/>
</dbReference>
<evidence type="ECO:0008006" key="4">
    <source>
        <dbReference type="Google" id="ProtNLM"/>
    </source>
</evidence>
<proteinExistence type="predicted"/>
<dbReference type="OrthoDB" id="89921at2"/>
<reference evidence="2 3" key="1">
    <citation type="submission" date="2015-09" db="EMBL/GenBank/DDBJ databases">
        <authorList>
            <person name="Jackson K.R."/>
            <person name="Lunt B.L."/>
            <person name="Fisher J.N.B."/>
            <person name="Gardner A.V."/>
            <person name="Bailey M.E."/>
            <person name="Deus L.M."/>
            <person name="Earl A.S."/>
            <person name="Gibby P.D."/>
            <person name="Hartmann K.A."/>
            <person name="Liu J.E."/>
            <person name="Manci A.M."/>
            <person name="Nielsen D.A."/>
            <person name="Solomon M.B."/>
            <person name="Breakwell D.P."/>
            <person name="Burnett S.H."/>
            <person name="Grose J.H."/>
        </authorList>
    </citation>
    <scope>NUCLEOTIDE SEQUENCE [LARGE SCALE GENOMIC DNA]</scope>
    <source>
        <strain evidence="2 3">KCOM 1279</strain>
    </source>
</reference>
<gene>
    <name evidence="2" type="ORF">RN98_03855</name>
</gene>
<feature type="signal peptide" evidence="1">
    <location>
        <begin position="1"/>
        <end position="18"/>
    </location>
</feature>
<accession>A0A0M4RWR4</accession>
<dbReference type="Proteomes" id="UP000063147">
    <property type="component" value="Chromosome"/>
</dbReference>
<evidence type="ECO:0000313" key="3">
    <source>
        <dbReference type="Proteomes" id="UP000063147"/>
    </source>
</evidence>
<dbReference type="AlphaFoldDB" id="A0A0M4RWR4"/>
<dbReference type="EMBL" id="CP012713">
    <property type="protein sequence ID" value="ALF17346.1"/>
    <property type="molecule type" value="Genomic_DNA"/>
</dbReference>
<evidence type="ECO:0000256" key="1">
    <source>
        <dbReference type="SAM" id="SignalP"/>
    </source>
</evidence>
<sequence>MRKVLLLGMLLVAASSFAEMEVERGYGNIEFSTSYNYTSSNVKEFNILRELHKYEENQNAFLFKEISTISLDKNDIFRPYFVGENRKDYNNIGGGILVFHSFQENKYIGLQVDGRKVNFKNKKTDQEKISTNRGMVRILYTEIGENRKNFLISPYYIFDNLKDVRNRGIGIYVREEIPLNLSKYNLIEDGLTGYIEADAHRNKIRRDKNNKIGNKNDSISLGAGVIYSPIEDYENGNLKIKPKAILGYNREFLEKRKYKSFNEKETNVDTLKIGAGFDIDYKNITLNIEDTYEKSLNSRNYENRISGKLIYKF</sequence>
<organism evidence="2">
    <name type="scientific">Fusobacterium animalis</name>
    <dbReference type="NCBI Taxonomy" id="76859"/>
    <lineage>
        <taxon>Bacteria</taxon>
        <taxon>Fusobacteriati</taxon>
        <taxon>Fusobacteriota</taxon>
        <taxon>Fusobacteriia</taxon>
        <taxon>Fusobacteriales</taxon>
        <taxon>Fusobacteriaceae</taxon>
        <taxon>Fusobacterium</taxon>
    </lineage>
</organism>
<dbReference type="PATRIC" id="fig|76859.3.peg.761"/>
<keyword evidence="1" id="KW-0732">Signal</keyword>
<feature type="chain" id="PRO_5005801188" description="Autotransporter domain-containing protein" evidence="1">
    <location>
        <begin position="19"/>
        <end position="313"/>
    </location>
</feature>
<evidence type="ECO:0000313" key="2">
    <source>
        <dbReference type="EMBL" id="ALF17346.1"/>
    </source>
</evidence>
<protein>
    <recommendedName>
        <fullName evidence="4">Autotransporter domain-containing protein</fullName>
    </recommendedName>
</protein>